<comment type="caution">
    <text evidence="1">The sequence shown here is derived from an EMBL/GenBank/DDBJ whole genome shotgun (WGS) entry which is preliminary data.</text>
</comment>
<gene>
    <name evidence="1" type="ORF">QAD02_003320</name>
</gene>
<protein>
    <submittedName>
        <fullName evidence="1">Uncharacterized protein</fullName>
    </submittedName>
</protein>
<name>A0ACC2NMC7_9HYME</name>
<reference evidence="1" key="1">
    <citation type="submission" date="2023-04" db="EMBL/GenBank/DDBJ databases">
        <title>A chromosome-level genome assembly of the parasitoid wasp Eretmocerus hayati.</title>
        <authorList>
            <person name="Zhong Y."/>
            <person name="Liu S."/>
            <person name="Liu Y."/>
        </authorList>
    </citation>
    <scope>NUCLEOTIDE SEQUENCE</scope>
    <source>
        <strain evidence="1">ZJU_SS_LIU_2023</strain>
    </source>
</reference>
<sequence>MGRVKALKCHFFPVLGLGGVSSNAEFETVATQETSRLPLELSGSSGCPENATQTDTRVNLRPPSDAIKVPAKYPSSGRSTYTTASMPVAQSDMNLSRDLLQGQMEYGGISPPFLTQQFPSPSFLDQDTSRGHNASYPETGHWNPPVLPRFYPQSQHPTWGYRSSFPEYSQHHWYTYSHAPAPVQRCSSYMGNAHLEPPFRGMQLHAGSKWPHEDDRAYRSTGQKRRKRYRPKDKKGNDVLITSTHLITR</sequence>
<organism evidence="1 2">
    <name type="scientific">Eretmocerus hayati</name>
    <dbReference type="NCBI Taxonomy" id="131215"/>
    <lineage>
        <taxon>Eukaryota</taxon>
        <taxon>Metazoa</taxon>
        <taxon>Ecdysozoa</taxon>
        <taxon>Arthropoda</taxon>
        <taxon>Hexapoda</taxon>
        <taxon>Insecta</taxon>
        <taxon>Pterygota</taxon>
        <taxon>Neoptera</taxon>
        <taxon>Endopterygota</taxon>
        <taxon>Hymenoptera</taxon>
        <taxon>Apocrita</taxon>
        <taxon>Proctotrupomorpha</taxon>
        <taxon>Chalcidoidea</taxon>
        <taxon>Aphelinidae</taxon>
        <taxon>Aphelininae</taxon>
        <taxon>Eretmocerus</taxon>
    </lineage>
</organism>
<proteinExistence type="predicted"/>
<evidence type="ECO:0000313" key="2">
    <source>
        <dbReference type="Proteomes" id="UP001239111"/>
    </source>
</evidence>
<accession>A0ACC2NMC7</accession>
<dbReference type="EMBL" id="CM056743">
    <property type="protein sequence ID" value="KAJ8672061.1"/>
    <property type="molecule type" value="Genomic_DNA"/>
</dbReference>
<dbReference type="Proteomes" id="UP001239111">
    <property type="component" value="Chromosome 3"/>
</dbReference>
<evidence type="ECO:0000313" key="1">
    <source>
        <dbReference type="EMBL" id="KAJ8672061.1"/>
    </source>
</evidence>
<keyword evidence="2" id="KW-1185">Reference proteome</keyword>